<dbReference type="OrthoDB" id="9805041at2"/>
<dbReference type="InterPro" id="IPR012676">
    <property type="entry name" value="TGS-like"/>
</dbReference>
<comment type="similarity">
    <text evidence="1">Belongs to the RelA/SpoT family.</text>
</comment>
<dbReference type="AlphaFoldDB" id="A0A3N1D703"/>
<dbReference type="EMBL" id="RJKE01000001">
    <property type="protein sequence ID" value="ROO89300.1"/>
    <property type="molecule type" value="Genomic_DNA"/>
</dbReference>
<comment type="pathway">
    <text evidence="2">Purine metabolism.</text>
</comment>
<dbReference type="GO" id="GO:0005886">
    <property type="term" value="C:plasma membrane"/>
    <property type="evidence" value="ECO:0007669"/>
    <property type="project" value="TreeGrafter"/>
</dbReference>
<dbReference type="SUPFAM" id="SSF81271">
    <property type="entry name" value="TGS-like"/>
    <property type="match status" value="1"/>
</dbReference>
<evidence type="ECO:0000256" key="1">
    <source>
        <dbReference type="ARBA" id="ARBA00007476"/>
    </source>
</evidence>
<dbReference type="Pfam" id="PF13328">
    <property type="entry name" value="HD_4"/>
    <property type="match status" value="1"/>
</dbReference>
<dbReference type="PANTHER" id="PTHR21262:SF31">
    <property type="entry name" value="GTP PYROPHOSPHOKINASE"/>
    <property type="match status" value="1"/>
</dbReference>
<dbReference type="InterPro" id="IPR012675">
    <property type="entry name" value="Beta-grasp_dom_sf"/>
</dbReference>
<evidence type="ECO:0000313" key="5">
    <source>
        <dbReference type="Proteomes" id="UP000272400"/>
    </source>
</evidence>
<evidence type="ECO:0000256" key="2">
    <source>
        <dbReference type="ARBA" id="ARBA00025704"/>
    </source>
</evidence>
<proteinExistence type="inferred from homology"/>
<comment type="caution">
    <text evidence="4">The sequence shown here is derived from an EMBL/GenBank/DDBJ whole genome shotgun (WGS) entry which is preliminary data.</text>
</comment>
<dbReference type="Pfam" id="PF04607">
    <property type="entry name" value="RelA_SpoT"/>
    <property type="match status" value="1"/>
</dbReference>
<organism evidence="4 5">
    <name type="scientific">Actinocorallia herbida</name>
    <dbReference type="NCBI Taxonomy" id="58109"/>
    <lineage>
        <taxon>Bacteria</taxon>
        <taxon>Bacillati</taxon>
        <taxon>Actinomycetota</taxon>
        <taxon>Actinomycetes</taxon>
        <taxon>Streptosporangiales</taxon>
        <taxon>Thermomonosporaceae</taxon>
        <taxon>Actinocorallia</taxon>
    </lineage>
</organism>
<keyword evidence="5" id="KW-1185">Reference proteome</keyword>
<dbReference type="Gene3D" id="3.30.460.10">
    <property type="entry name" value="Beta Polymerase, domain 2"/>
    <property type="match status" value="1"/>
</dbReference>
<keyword evidence="4" id="KW-0808">Transferase</keyword>
<keyword evidence="4" id="KW-0418">Kinase</keyword>
<dbReference type="Gene3D" id="3.10.20.30">
    <property type="match status" value="1"/>
</dbReference>
<feature type="domain" description="HD" evidence="3">
    <location>
        <begin position="81"/>
        <end position="179"/>
    </location>
</feature>
<dbReference type="GO" id="GO:0015969">
    <property type="term" value="P:guanosine tetraphosphate metabolic process"/>
    <property type="evidence" value="ECO:0007669"/>
    <property type="project" value="InterPro"/>
</dbReference>
<dbReference type="InterPro" id="IPR006674">
    <property type="entry name" value="HD_domain"/>
</dbReference>
<dbReference type="SMART" id="SM00471">
    <property type="entry name" value="HDc"/>
    <property type="match status" value="1"/>
</dbReference>
<reference evidence="4 5" key="1">
    <citation type="submission" date="2018-11" db="EMBL/GenBank/DDBJ databases">
        <title>Sequencing the genomes of 1000 actinobacteria strains.</title>
        <authorList>
            <person name="Klenk H.-P."/>
        </authorList>
    </citation>
    <scope>NUCLEOTIDE SEQUENCE [LARGE SCALE GENOMIC DNA]</scope>
    <source>
        <strain evidence="4 5">DSM 44254</strain>
    </source>
</reference>
<dbReference type="FunFam" id="1.10.3210.10:FF:000001">
    <property type="entry name" value="GTP pyrophosphokinase RelA"/>
    <property type="match status" value="1"/>
</dbReference>
<protein>
    <submittedName>
        <fullName evidence="4">GTP pyrophosphokinase</fullName>
    </submittedName>
</protein>
<dbReference type="SUPFAM" id="SSF81301">
    <property type="entry name" value="Nucleotidyltransferase"/>
    <property type="match status" value="1"/>
</dbReference>
<dbReference type="Proteomes" id="UP000272400">
    <property type="component" value="Unassembled WGS sequence"/>
</dbReference>
<dbReference type="InterPro" id="IPR004095">
    <property type="entry name" value="TGS"/>
</dbReference>
<dbReference type="InterPro" id="IPR007685">
    <property type="entry name" value="RelA_SpoT"/>
</dbReference>
<name>A0A3N1D703_9ACTN</name>
<dbReference type="CDD" id="cd00077">
    <property type="entry name" value="HDc"/>
    <property type="match status" value="1"/>
</dbReference>
<gene>
    <name evidence="4" type="ORF">EDD29_6989</name>
</gene>
<dbReference type="PROSITE" id="PS51831">
    <property type="entry name" value="HD"/>
    <property type="match status" value="1"/>
</dbReference>
<dbReference type="SUPFAM" id="SSF109604">
    <property type="entry name" value="HD-domain/PDEase-like"/>
    <property type="match status" value="1"/>
</dbReference>
<accession>A0A3N1D703</accession>
<sequence>MFRAVSLTIIRPTAKEPSTTRWSALGKVPGRAASGPAQAVEPLIAAFRAAHPAADPAELRRAYEVAERMHRGQMRKSGNPYITHPLAVATILAGLGMDRTCLIAALLHDTVEDTAYTLGEVRADFGDEVAVIVDGVTKLDGARWGKETAEAETFRKIVLAAAADLRVLIIKLADRLHNLRTLGAQPPHKRERIARATLDLLIPFADRLGIHVLKREMDDLAFATLDPEAFGETQAKVREVLRLVEAELGPAAAMLRSALADNGVRAEVELRPRHLHSVHKTLPGDLAGLRTSEVIRFLVLVDGSEQDCYVALGAVHAALHPITGRVKDYIAIPRFNLYRALHTVLIGPDGDMLDVIIRNRRMHEVAEYGLIAHIRQGSGGGAAEEFAGRRDLAWLARLLAWQSDAPSAAFLDGLRTDLREGNMPIFTPEGLIVPLPPRSTALDYAYALDPETGEHSIGALINGRLAPLSAEVRLGNVVEILTAPDACPGPDWLEFVRTAQARVHIQGFLDAQAADERARSGREALSAALAAQGVDLLAAETAGDSLGVARSLGHSSPESLYLALADGALPLDDALSRFATRDFEPDHSAPPE</sequence>
<dbReference type="CDD" id="cd05399">
    <property type="entry name" value="NT_Rel-Spo_like"/>
    <property type="match status" value="1"/>
</dbReference>
<dbReference type="PANTHER" id="PTHR21262">
    <property type="entry name" value="GUANOSINE-3',5'-BIS DIPHOSPHATE 3'-PYROPHOSPHOHYDROLASE"/>
    <property type="match status" value="1"/>
</dbReference>
<dbReference type="Pfam" id="PF02824">
    <property type="entry name" value="TGS"/>
    <property type="match status" value="1"/>
</dbReference>
<dbReference type="InterPro" id="IPR043519">
    <property type="entry name" value="NT_sf"/>
</dbReference>
<evidence type="ECO:0000313" key="4">
    <source>
        <dbReference type="EMBL" id="ROO89300.1"/>
    </source>
</evidence>
<dbReference type="Gene3D" id="1.10.3210.10">
    <property type="entry name" value="Hypothetical protein af1432"/>
    <property type="match status" value="1"/>
</dbReference>
<dbReference type="InterPro" id="IPR003607">
    <property type="entry name" value="HD/PDEase_dom"/>
</dbReference>
<evidence type="ECO:0000259" key="3">
    <source>
        <dbReference type="PROSITE" id="PS51831"/>
    </source>
</evidence>
<dbReference type="GO" id="GO:0016301">
    <property type="term" value="F:kinase activity"/>
    <property type="evidence" value="ECO:0007669"/>
    <property type="project" value="UniProtKB-KW"/>
</dbReference>
<dbReference type="SMART" id="SM00954">
    <property type="entry name" value="RelA_SpoT"/>
    <property type="match status" value="1"/>
</dbReference>